<evidence type="ECO:0000256" key="2">
    <source>
        <dbReference type="ARBA" id="ARBA00022737"/>
    </source>
</evidence>
<dbReference type="InterPro" id="IPR001611">
    <property type="entry name" value="Leu-rich_rpt"/>
</dbReference>
<dbReference type="GO" id="GO:0004672">
    <property type="term" value="F:protein kinase activity"/>
    <property type="evidence" value="ECO:0007669"/>
    <property type="project" value="InterPro"/>
</dbReference>
<comment type="caution">
    <text evidence="5">The sequence shown here is derived from an EMBL/GenBank/DDBJ whole genome shotgun (WGS) entry which is preliminary data.</text>
</comment>
<dbReference type="InterPro" id="IPR001245">
    <property type="entry name" value="Ser-Thr/Tyr_kinase_cat_dom"/>
</dbReference>
<dbReference type="PANTHER" id="PTHR48051">
    <property type="match status" value="1"/>
</dbReference>
<dbReference type="Pfam" id="PF13855">
    <property type="entry name" value="LRR_8"/>
    <property type="match status" value="1"/>
</dbReference>
<dbReference type="EMBL" id="RJJE01000009">
    <property type="protein sequence ID" value="RNI29837.1"/>
    <property type="molecule type" value="Genomic_DNA"/>
</dbReference>
<dbReference type="OrthoDB" id="8532199at2"/>
<evidence type="ECO:0000256" key="3">
    <source>
        <dbReference type="PROSITE-ProRule" id="PRU10141"/>
    </source>
</evidence>
<evidence type="ECO:0000256" key="1">
    <source>
        <dbReference type="ARBA" id="ARBA00022614"/>
    </source>
</evidence>
<keyword evidence="5" id="KW-0808">Transferase</keyword>
<dbReference type="Pfam" id="PF00560">
    <property type="entry name" value="LRR_1"/>
    <property type="match status" value="1"/>
</dbReference>
<dbReference type="SUPFAM" id="SSF52058">
    <property type="entry name" value="L domain-like"/>
    <property type="match status" value="1"/>
</dbReference>
<dbReference type="Proteomes" id="UP000271010">
    <property type="component" value="Unassembled WGS sequence"/>
</dbReference>
<evidence type="ECO:0000313" key="5">
    <source>
        <dbReference type="EMBL" id="RNI29837.1"/>
    </source>
</evidence>
<dbReference type="PROSITE" id="PS00107">
    <property type="entry name" value="PROTEIN_KINASE_ATP"/>
    <property type="match status" value="1"/>
</dbReference>
<dbReference type="AlphaFoldDB" id="A0A3M9MXI2"/>
<dbReference type="SMART" id="SM00364">
    <property type="entry name" value="LRR_BAC"/>
    <property type="match status" value="4"/>
</dbReference>
<protein>
    <submittedName>
        <fullName evidence="5">Protein kinase</fullName>
    </submittedName>
</protein>
<feature type="binding site" evidence="3">
    <location>
        <position position="232"/>
    </location>
    <ligand>
        <name>ATP</name>
        <dbReference type="ChEBI" id="CHEBI:30616"/>
    </ligand>
</feature>
<keyword evidence="6" id="KW-1185">Reference proteome</keyword>
<keyword evidence="5" id="KW-0418">Kinase</keyword>
<dbReference type="RefSeq" id="WP_123132919.1">
    <property type="nucleotide sequence ID" value="NZ_RJJE01000009.1"/>
</dbReference>
<dbReference type="GO" id="GO:0005524">
    <property type="term" value="F:ATP binding"/>
    <property type="evidence" value="ECO:0007669"/>
    <property type="project" value="UniProtKB-UniRule"/>
</dbReference>
<feature type="domain" description="Protein kinase" evidence="4">
    <location>
        <begin position="203"/>
        <end position="438"/>
    </location>
</feature>
<dbReference type="Pfam" id="PF07714">
    <property type="entry name" value="PK_Tyr_Ser-Thr"/>
    <property type="match status" value="1"/>
</dbReference>
<dbReference type="InterPro" id="IPR003591">
    <property type="entry name" value="Leu-rich_rpt_typical-subtyp"/>
</dbReference>
<evidence type="ECO:0000259" key="4">
    <source>
        <dbReference type="PROSITE" id="PS50011"/>
    </source>
</evidence>
<dbReference type="GO" id="GO:0005737">
    <property type="term" value="C:cytoplasm"/>
    <property type="evidence" value="ECO:0007669"/>
    <property type="project" value="TreeGrafter"/>
</dbReference>
<gene>
    <name evidence="5" type="ORF">EFA69_09890</name>
</gene>
<keyword evidence="2" id="KW-0677">Repeat</keyword>
<dbReference type="PROSITE" id="PS51450">
    <property type="entry name" value="LRR"/>
    <property type="match status" value="1"/>
</dbReference>
<keyword evidence="3" id="KW-0547">Nucleotide-binding</keyword>
<sequence>MQTLEQLRSGALAGAKQLKLSCGLTAFPPQILDLAPTLEILDLTGNKLSHLPPAFAQLQNLRIAFFSDNDFTVFPQVLAQCPKLEMIGFKACQIREIPEGALPAATRWLILTNNHLEKLPASIGQCTRLQKLMLAGNRLKELPQELAHCQHLELLRISANNLEELPAWLWSLPRLSWLAFAGNPCQPLAPNPSSLPEVPWPDLELEEQLGEGASGIISKAYWPSQETHVAVKVFKGEVTSDGLPQDEMSACMAAGKYPNLVQVLGQLQQHPEGKQGLVLSLIPPDYRNLGGPPSFATCTRDVYASGTVFPLAAALRIAVGMASVAGHLHRRGILHGDLYAHNTLVNGSGHPLFGDFGAATRYDRSDAALAELLERIEVRAYGYLLDDLLTHLSPQDQTQETAIALAQLKEACLDPQVQHRPDFASIEKLLSSLPVAGE</sequence>
<dbReference type="Gene3D" id="3.30.200.20">
    <property type="entry name" value="Phosphorylase Kinase, domain 1"/>
    <property type="match status" value="1"/>
</dbReference>
<reference evidence="5 6" key="1">
    <citation type="submission" date="2018-11" db="EMBL/GenBank/DDBJ databases">
        <title>Rufibacter latericius sp. nov., isolated from water in Baiyang Lake.</title>
        <authorList>
            <person name="Yang Y."/>
        </authorList>
    </citation>
    <scope>NUCLEOTIDE SEQUENCE [LARGE SCALE GENOMIC DNA]</scope>
    <source>
        <strain evidence="5 6">MCC P1</strain>
    </source>
</reference>
<proteinExistence type="predicted"/>
<dbReference type="SUPFAM" id="SSF56112">
    <property type="entry name" value="Protein kinase-like (PK-like)"/>
    <property type="match status" value="1"/>
</dbReference>
<organism evidence="5 6">
    <name type="scientific">Rufibacter immobilis</name>
    <dbReference type="NCBI Taxonomy" id="1348778"/>
    <lineage>
        <taxon>Bacteria</taxon>
        <taxon>Pseudomonadati</taxon>
        <taxon>Bacteroidota</taxon>
        <taxon>Cytophagia</taxon>
        <taxon>Cytophagales</taxon>
        <taxon>Hymenobacteraceae</taxon>
        <taxon>Rufibacter</taxon>
    </lineage>
</organism>
<dbReference type="InterPro" id="IPR017441">
    <property type="entry name" value="Protein_kinase_ATP_BS"/>
</dbReference>
<dbReference type="SMART" id="SM00369">
    <property type="entry name" value="LRR_TYP"/>
    <property type="match status" value="4"/>
</dbReference>
<dbReference type="Gene3D" id="1.10.510.10">
    <property type="entry name" value="Transferase(Phosphotransferase) domain 1"/>
    <property type="match status" value="1"/>
</dbReference>
<dbReference type="InterPro" id="IPR000719">
    <property type="entry name" value="Prot_kinase_dom"/>
</dbReference>
<dbReference type="InterPro" id="IPR032675">
    <property type="entry name" value="LRR_dom_sf"/>
</dbReference>
<keyword evidence="1" id="KW-0433">Leucine-rich repeat</keyword>
<dbReference type="PROSITE" id="PS50011">
    <property type="entry name" value="PROTEIN_KINASE_DOM"/>
    <property type="match status" value="1"/>
</dbReference>
<evidence type="ECO:0000313" key="6">
    <source>
        <dbReference type="Proteomes" id="UP000271010"/>
    </source>
</evidence>
<dbReference type="Gene3D" id="3.80.10.10">
    <property type="entry name" value="Ribonuclease Inhibitor"/>
    <property type="match status" value="2"/>
</dbReference>
<dbReference type="InterPro" id="IPR050216">
    <property type="entry name" value="LRR_domain-containing"/>
</dbReference>
<name>A0A3M9MXI2_9BACT</name>
<accession>A0A3M9MXI2</accession>
<keyword evidence="3" id="KW-0067">ATP-binding</keyword>
<dbReference type="PANTHER" id="PTHR48051:SF1">
    <property type="entry name" value="RAS SUPPRESSOR PROTEIN 1"/>
    <property type="match status" value="1"/>
</dbReference>
<dbReference type="InterPro" id="IPR011009">
    <property type="entry name" value="Kinase-like_dom_sf"/>
</dbReference>